<dbReference type="AlphaFoldDB" id="A0A397IVI7"/>
<dbReference type="Gene3D" id="1.25.40.10">
    <property type="entry name" value="Tetratricopeptide repeat domain"/>
    <property type="match status" value="1"/>
</dbReference>
<gene>
    <name evidence="1" type="ORF">Glove_194g218</name>
</gene>
<name>A0A397IVI7_9GLOM</name>
<dbReference type="STRING" id="1348612.A0A397IVI7"/>
<evidence type="ECO:0000313" key="2">
    <source>
        <dbReference type="Proteomes" id="UP000266861"/>
    </source>
</evidence>
<dbReference type="InterPro" id="IPR006597">
    <property type="entry name" value="Sel1-like"/>
</dbReference>
<accession>A0A397IVI7</accession>
<dbReference type="PANTHER" id="PTHR43628:SF1">
    <property type="entry name" value="CHITIN SYNTHASE REGULATORY FACTOR 2-RELATED"/>
    <property type="match status" value="1"/>
</dbReference>
<dbReference type="OrthoDB" id="272077at2759"/>
<evidence type="ECO:0000313" key="1">
    <source>
        <dbReference type="EMBL" id="RHZ76630.1"/>
    </source>
</evidence>
<dbReference type="InterPro" id="IPR052945">
    <property type="entry name" value="Mitotic_Regulator"/>
</dbReference>
<dbReference type="PANTHER" id="PTHR43628">
    <property type="entry name" value="ACTIVATOR OF C KINASE PROTEIN 1-RELATED"/>
    <property type="match status" value="1"/>
</dbReference>
<dbReference type="InterPro" id="IPR011990">
    <property type="entry name" value="TPR-like_helical_dom_sf"/>
</dbReference>
<dbReference type="Pfam" id="PF08238">
    <property type="entry name" value="Sel1"/>
    <property type="match status" value="3"/>
</dbReference>
<dbReference type="SUPFAM" id="SSF81901">
    <property type="entry name" value="HCP-like"/>
    <property type="match status" value="1"/>
</dbReference>
<dbReference type="EMBL" id="PQFF01000182">
    <property type="protein sequence ID" value="RHZ76630.1"/>
    <property type="molecule type" value="Genomic_DNA"/>
</dbReference>
<dbReference type="Proteomes" id="UP000266861">
    <property type="component" value="Unassembled WGS sequence"/>
</dbReference>
<comment type="caution">
    <text evidence="1">The sequence shown here is derived from an EMBL/GenBank/DDBJ whole genome shotgun (WGS) entry which is preliminary data.</text>
</comment>
<reference evidence="1 2" key="1">
    <citation type="submission" date="2018-08" db="EMBL/GenBank/DDBJ databases">
        <title>Genome and evolution of the arbuscular mycorrhizal fungus Diversispora epigaea (formerly Glomus versiforme) and its bacterial endosymbionts.</title>
        <authorList>
            <person name="Sun X."/>
            <person name="Fei Z."/>
            <person name="Harrison M."/>
        </authorList>
    </citation>
    <scope>NUCLEOTIDE SEQUENCE [LARGE SCALE GENOMIC DNA]</scope>
    <source>
        <strain evidence="1 2">IT104</strain>
    </source>
</reference>
<dbReference type="SMART" id="SM00671">
    <property type="entry name" value="SEL1"/>
    <property type="match status" value="3"/>
</dbReference>
<sequence length="138" mass="15805">MAFKFYYLAAANEIETSSFNFSPSPLRKLYNNNKEIGAISLAHTYLYGLGVEKDTKKAFWIFYKLDLLQHKQMFACYERGEGITKDEIKGFQWIIKSALAGNVDAMSNVGCYYCDGIGIDKDEKEAFKWFLKSAEKGF</sequence>
<protein>
    <submittedName>
        <fullName evidence="1">Uncharacterized protein</fullName>
    </submittedName>
</protein>
<organism evidence="1 2">
    <name type="scientific">Diversispora epigaea</name>
    <dbReference type="NCBI Taxonomy" id="1348612"/>
    <lineage>
        <taxon>Eukaryota</taxon>
        <taxon>Fungi</taxon>
        <taxon>Fungi incertae sedis</taxon>
        <taxon>Mucoromycota</taxon>
        <taxon>Glomeromycotina</taxon>
        <taxon>Glomeromycetes</taxon>
        <taxon>Diversisporales</taxon>
        <taxon>Diversisporaceae</taxon>
        <taxon>Diversispora</taxon>
    </lineage>
</organism>
<keyword evidence="2" id="KW-1185">Reference proteome</keyword>
<proteinExistence type="predicted"/>